<dbReference type="OrthoDB" id="10454383at2759"/>
<organism evidence="2 3">
    <name type="scientific">Puccinia graminis f. sp. tritici (strain CRL 75-36-700-3 / race SCCL)</name>
    <name type="common">Black stem rust fungus</name>
    <dbReference type="NCBI Taxonomy" id="418459"/>
    <lineage>
        <taxon>Eukaryota</taxon>
        <taxon>Fungi</taxon>
        <taxon>Dikarya</taxon>
        <taxon>Basidiomycota</taxon>
        <taxon>Pucciniomycotina</taxon>
        <taxon>Pucciniomycetes</taxon>
        <taxon>Pucciniales</taxon>
        <taxon>Pucciniaceae</taxon>
        <taxon>Puccinia</taxon>
    </lineage>
</organism>
<dbReference type="AlphaFoldDB" id="E3JX72"/>
<dbReference type="KEGG" id="pgr:PGTG_02108"/>
<feature type="region of interest" description="Disordered" evidence="1">
    <location>
        <begin position="183"/>
        <end position="228"/>
    </location>
</feature>
<reference key="1">
    <citation type="submission" date="2007-01" db="EMBL/GenBank/DDBJ databases">
        <title>The Genome Sequence of Puccinia graminis f. sp. tritici Strain CRL 75-36-700-3.</title>
        <authorList>
            <consortium name="The Broad Institute Genome Sequencing Platform"/>
            <person name="Birren B."/>
            <person name="Lander E."/>
            <person name="Galagan J."/>
            <person name="Nusbaum C."/>
            <person name="Devon K."/>
            <person name="Cuomo C."/>
            <person name="Jaffe D."/>
            <person name="Butler J."/>
            <person name="Alvarez P."/>
            <person name="Gnerre S."/>
            <person name="Grabherr M."/>
            <person name="Mauceli E."/>
            <person name="Brockman W."/>
            <person name="Young S."/>
            <person name="LaButti K."/>
            <person name="Sykes S."/>
            <person name="DeCaprio D."/>
            <person name="Crawford M."/>
            <person name="Koehrsen M."/>
            <person name="Engels R."/>
            <person name="Montgomery P."/>
            <person name="Pearson M."/>
            <person name="Howarth C."/>
            <person name="Larson L."/>
            <person name="White J."/>
            <person name="Zeng Q."/>
            <person name="Kodira C."/>
            <person name="Yandava C."/>
            <person name="Alvarado L."/>
            <person name="O'Leary S."/>
            <person name="Szabo L."/>
            <person name="Dean R."/>
            <person name="Schein J."/>
        </authorList>
    </citation>
    <scope>NUCLEOTIDE SEQUENCE</scope>
    <source>
        <strain>CRL 75-36-700-3</strain>
    </source>
</reference>
<dbReference type="HOGENOM" id="CLU_1251211_0_0_1"/>
<dbReference type="EMBL" id="DS178266">
    <property type="protein sequence ID" value="EFP76647.2"/>
    <property type="molecule type" value="Genomic_DNA"/>
</dbReference>
<dbReference type="GeneID" id="10528585"/>
<name>E3JX72_PUCGT</name>
<evidence type="ECO:0000256" key="1">
    <source>
        <dbReference type="SAM" id="MobiDB-lite"/>
    </source>
</evidence>
<reference evidence="3" key="2">
    <citation type="journal article" date="2011" name="Proc. Natl. Acad. Sci. U.S.A.">
        <title>Obligate biotrophy features unraveled by the genomic analysis of rust fungi.</title>
        <authorList>
            <person name="Duplessis S."/>
            <person name="Cuomo C.A."/>
            <person name="Lin Y.-C."/>
            <person name="Aerts A."/>
            <person name="Tisserant E."/>
            <person name="Veneault-Fourrey C."/>
            <person name="Joly D.L."/>
            <person name="Hacquard S."/>
            <person name="Amselem J."/>
            <person name="Cantarel B.L."/>
            <person name="Chiu R."/>
            <person name="Coutinho P.M."/>
            <person name="Feau N."/>
            <person name="Field M."/>
            <person name="Frey P."/>
            <person name="Gelhaye E."/>
            <person name="Goldberg J."/>
            <person name="Grabherr M.G."/>
            <person name="Kodira C.D."/>
            <person name="Kohler A."/>
            <person name="Kuees U."/>
            <person name="Lindquist E.A."/>
            <person name="Lucas S.M."/>
            <person name="Mago R."/>
            <person name="Mauceli E."/>
            <person name="Morin E."/>
            <person name="Murat C."/>
            <person name="Pangilinan J.L."/>
            <person name="Park R."/>
            <person name="Pearson M."/>
            <person name="Quesneville H."/>
            <person name="Rouhier N."/>
            <person name="Sakthikumar S."/>
            <person name="Salamov A.A."/>
            <person name="Schmutz J."/>
            <person name="Selles B."/>
            <person name="Shapiro H."/>
            <person name="Tanguay P."/>
            <person name="Tuskan G.A."/>
            <person name="Henrissat B."/>
            <person name="Van de Peer Y."/>
            <person name="Rouze P."/>
            <person name="Ellis J.G."/>
            <person name="Dodds P.N."/>
            <person name="Schein J.E."/>
            <person name="Zhong S."/>
            <person name="Hamelin R.C."/>
            <person name="Grigoriev I.V."/>
            <person name="Szabo L.J."/>
            <person name="Martin F."/>
        </authorList>
    </citation>
    <scope>NUCLEOTIDE SEQUENCE [LARGE SCALE GENOMIC DNA]</scope>
    <source>
        <strain evidence="3">CRL 75-36-700-3 / race SCCL</strain>
    </source>
</reference>
<evidence type="ECO:0000313" key="3">
    <source>
        <dbReference type="Proteomes" id="UP000008783"/>
    </source>
</evidence>
<sequence length="245" mass="27739">MARRIEAGLKLSRNNGQRYAFNLLFVFVSLSHLCGFHRSAARPSAIGEIWENCTPSDVWAYLRTRAVEKKAYMPLPPPLTVRWQRRDLVAPCPHRGFLTTHILPKTFLLEPTHTAGATNRIKIKLFRLTSSKLLTYHLTRSELKPIKSPKMRLLLIVAALIPFAYLQEPGRQVQRDGTGFVDRLGKRGSGDPIAIAKGPPAKRKNLPLNKPNKPKPITPPSHRPLKNNNRLLYSAADGYYTEMFN</sequence>
<accession>E3JX72</accession>
<dbReference type="RefSeq" id="XP_003321066.2">
    <property type="nucleotide sequence ID" value="XM_003321018.2"/>
</dbReference>
<keyword evidence="3" id="KW-1185">Reference proteome</keyword>
<evidence type="ECO:0000313" key="2">
    <source>
        <dbReference type="EMBL" id="EFP76647.2"/>
    </source>
</evidence>
<proteinExistence type="predicted"/>
<protein>
    <submittedName>
        <fullName evidence="2">Uncharacterized protein</fullName>
    </submittedName>
</protein>
<gene>
    <name evidence="2" type="ORF">PGTG_02108</name>
</gene>
<dbReference type="VEuPathDB" id="FungiDB:PGTG_02108"/>
<dbReference type="Proteomes" id="UP000008783">
    <property type="component" value="Unassembled WGS sequence"/>
</dbReference>
<dbReference type="InParanoid" id="E3JX72"/>